<organism evidence="1 2">
    <name type="scientific">Actinomadura napierensis</name>
    <dbReference type="NCBI Taxonomy" id="267854"/>
    <lineage>
        <taxon>Bacteria</taxon>
        <taxon>Bacillati</taxon>
        <taxon>Actinomycetota</taxon>
        <taxon>Actinomycetes</taxon>
        <taxon>Streptosporangiales</taxon>
        <taxon>Thermomonosporaceae</taxon>
        <taxon>Actinomadura</taxon>
    </lineage>
</organism>
<proteinExistence type="predicted"/>
<dbReference type="EMBL" id="BAAAMR010000024">
    <property type="protein sequence ID" value="GAA2137028.1"/>
    <property type="molecule type" value="Genomic_DNA"/>
</dbReference>
<evidence type="ECO:0000313" key="1">
    <source>
        <dbReference type="EMBL" id="GAA2137028.1"/>
    </source>
</evidence>
<protein>
    <submittedName>
        <fullName evidence="1">Uncharacterized protein</fullName>
    </submittedName>
</protein>
<name>A0ABN2Z592_9ACTN</name>
<dbReference type="Proteomes" id="UP001501020">
    <property type="component" value="Unassembled WGS sequence"/>
</dbReference>
<reference evidence="1 2" key="1">
    <citation type="journal article" date="2019" name="Int. J. Syst. Evol. Microbiol.">
        <title>The Global Catalogue of Microorganisms (GCM) 10K type strain sequencing project: providing services to taxonomists for standard genome sequencing and annotation.</title>
        <authorList>
            <consortium name="The Broad Institute Genomics Platform"/>
            <consortium name="The Broad Institute Genome Sequencing Center for Infectious Disease"/>
            <person name="Wu L."/>
            <person name="Ma J."/>
        </authorList>
    </citation>
    <scope>NUCLEOTIDE SEQUENCE [LARGE SCALE GENOMIC DNA]</scope>
    <source>
        <strain evidence="1 2">JCM 13850</strain>
    </source>
</reference>
<keyword evidence="2" id="KW-1185">Reference proteome</keyword>
<gene>
    <name evidence="1" type="ORF">GCM10009727_32100</name>
</gene>
<accession>A0ABN2Z592</accession>
<comment type="caution">
    <text evidence="1">The sequence shown here is derived from an EMBL/GenBank/DDBJ whole genome shotgun (WGS) entry which is preliminary data.</text>
</comment>
<evidence type="ECO:0000313" key="2">
    <source>
        <dbReference type="Proteomes" id="UP001501020"/>
    </source>
</evidence>
<sequence>MPIGTQDVDGGLVEVDVTPLERAKRVVRTRRDALPIREGEESRRIARRSLAWMPMTSIAKMPQVEPARKTAMMEARTRIICDHSSRKARVRWGRFGRSVPRCEKRVRLTRGTGSLHDWTCS</sequence>